<evidence type="ECO:0000256" key="7">
    <source>
        <dbReference type="ARBA" id="ARBA00022723"/>
    </source>
</evidence>
<evidence type="ECO:0000256" key="6">
    <source>
        <dbReference type="ARBA" id="ARBA00022670"/>
    </source>
</evidence>
<gene>
    <name evidence="10" type="ORF">A2215_02965</name>
</gene>
<comment type="cofactor">
    <cofactor evidence="1">
        <name>Co(2+)</name>
        <dbReference type="ChEBI" id="CHEBI:48828"/>
    </cofactor>
</comment>
<dbReference type="InterPro" id="IPR052170">
    <property type="entry name" value="M29_Exopeptidase"/>
</dbReference>
<comment type="cofactor">
    <cofactor evidence="3">
        <name>Zn(2+)</name>
        <dbReference type="ChEBI" id="CHEBI:29105"/>
    </cofactor>
</comment>
<dbReference type="Gene3D" id="3.40.1830.10">
    <property type="entry name" value="Thermophilic metalloprotease (M29)"/>
    <property type="match status" value="1"/>
</dbReference>
<organism evidence="10 11">
    <name type="scientific">Candidatus Berkelbacteria bacterium RIFOXYA2_FULL_43_10</name>
    <dbReference type="NCBI Taxonomy" id="1797472"/>
    <lineage>
        <taxon>Bacteria</taxon>
        <taxon>Candidatus Berkelbacteria</taxon>
    </lineage>
</organism>
<dbReference type="AlphaFoldDB" id="A0A1F5E4Y1"/>
<dbReference type="Pfam" id="PF02073">
    <property type="entry name" value="Peptidase_M29"/>
    <property type="match status" value="1"/>
</dbReference>
<dbReference type="InterPro" id="IPR000787">
    <property type="entry name" value="Peptidase_M29"/>
</dbReference>
<evidence type="ECO:0000313" key="10">
    <source>
        <dbReference type="EMBL" id="OGD62376.1"/>
    </source>
</evidence>
<evidence type="ECO:0008006" key="12">
    <source>
        <dbReference type="Google" id="ProtNLM"/>
    </source>
</evidence>
<dbReference type="GO" id="GO:0004177">
    <property type="term" value="F:aminopeptidase activity"/>
    <property type="evidence" value="ECO:0007669"/>
    <property type="project" value="UniProtKB-KW"/>
</dbReference>
<dbReference type="InterPro" id="IPR035097">
    <property type="entry name" value="M29_N-terminal"/>
</dbReference>
<dbReference type="STRING" id="1797472.A2215_02965"/>
<keyword evidence="5" id="KW-0031">Aminopeptidase</keyword>
<sequence length="358" mass="40056">MAIDQRTQKLAKIVVNYSLKVKHDENVIISGSTEASDFILALYKEVLYAGGHPGLRLSLPGMAPIFYKYAKEHHIKKYPAAFDFQVKDADKYIGIDTSSNTKELSSADPKKIVERAKITRPISDYIVNAKDKIRRVTVGYPCLALAQDAEMSIHDYENFVFGATNQNWEKLGKEIDKILRRFKKGKSVHLLGPGVDLKMKIRGELAVADKGEENMPGGEVFMAPVRTSATGFIKFDYPAIRSGNEVSGIYLEFKKGKVVRAKAEKNQRFLHQMLNVDKNASYLGELGIGMNPKIKKFTKNLLFDEKIGGTIHLALGMAYKENGGGNDSAIHWDIVKNMKRGKIVLDGKTIQEKGMWKI</sequence>
<dbReference type="PANTHER" id="PTHR34448">
    <property type="entry name" value="AMINOPEPTIDASE"/>
    <property type="match status" value="1"/>
</dbReference>
<dbReference type="GO" id="GO:0006508">
    <property type="term" value="P:proteolysis"/>
    <property type="evidence" value="ECO:0007669"/>
    <property type="project" value="UniProtKB-KW"/>
</dbReference>
<accession>A0A1F5E4Y1</accession>
<keyword evidence="8" id="KW-0378">Hydrolase</keyword>
<dbReference type="GO" id="GO:0046872">
    <property type="term" value="F:metal ion binding"/>
    <property type="evidence" value="ECO:0007669"/>
    <property type="project" value="UniProtKB-KW"/>
</dbReference>
<evidence type="ECO:0000256" key="1">
    <source>
        <dbReference type="ARBA" id="ARBA00001941"/>
    </source>
</evidence>
<comment type="caution">
    <text evidence="10">The sequence shown here is derived from an EMBL/GenBank/DDBJ whole genome shotgun (WGS) entry which is preliminary data.</text>
</comment>
<keyword evidence="9" id="KW-0482">Metalloprotease</keyword>
<dbReference type="GO" id="GO:0008237">
    <property type="term" value="F:metallopeptidase activity"/>
    <property type="evidence" value="ECO:0007669"/>
    <property type="project" value="UniProtKB-KW"/>
</dbReference>
<dbReference type="SUPFAM" id="SSF144052">
    <property type="entry name" value="Thermophilic metalloprotease-like"/>
    <property type="match status" value="1"/>
</dbReference>
<dbReference type="EMBL" id="MEZY01000050">
    <property type="protein sequence ID" value="OGD62376.1"/>
    <property type="molecule type" value="Genomic_DNA"/>
</dbReference>
<evidence type="ECO:0000256" key="8">
    <source>
        <dbReference type="ARBA" id="ARBA00022801"/>
    </source>
</evidence>
<comment type="cofactor">
    <cofactor evidence="2">
        <name>Mg(2+)</name>
        <dbReference type="ChEBI" id="CHEBI:18420"/>
    </cofactor>
</comment>
<evidence type="ECO:0000256" key="3">
    <source>
        <dbReference type="ARBA" id="ARBA00001947"/>
    </source>
</evidence>
<name>A0A1F5E4Y1_9BACT</name>
<keyword evidence="7" id="KW-0479">Metal-binding</keyword>
<evidence type="ECO:0000256" key="4">
    <source>
        <dbReference type="ARBA" id="ARBA00008236"/>
    </source>
</evidence>
<evidence type="ECO:0000313" key="11">
    <source>
        <dbReference type="Proteomes" id="UP000178583"/>
    </source>
</evidence>
<proteinExistence type="inferred from homology"/>
<dbReference type="Proteomes" id="UP000178583">
    <property type="component" value="Unassembled WGS sequence"/>
</dbReference>
<reference evidence="10 11" key="1">
    <citation type="journal article" date="2016" name="Nat. Commun.">
        <title>Thousands of microbial genomes shed light on interconnected biogeochemical processes in an aquifer system.</title>
        <authorList>
            <person name="Anantharaman K."/>
            <person name="Brown C.T."/>
            <person name="Hug L.A."/>
            <person name="Sharon I."/>
            <person name="Castelle C.J."/>
            <person name="Probst A.J."/>
            <person name="Thomas B.C."/>
            <person name="Singh A."/>
            <person name="Wilkins M.J."/>
            <person name="Karaoz U."/>
            <person name="Brodie E.L."/>
            <person name="Williams K.H."/>
            <person name="Hubbard S.S."/>
            <person name="Banfield J.F."/>
        </authorList>
    </citation>
    <scope>NUCLEOTIDE SEQUENCE [LARGE SCALE GENOMIC DNA]</scope>
</reference>
<keyword evidence="6" id="KW-0645">Protease</keyword>
<comment type="similarity">
    <text evidence="4">Belongs to the peptidase M29 family.</text>
</comment>
<evidence type="ECO:0000256" key="2">
    <source>
        <dbReference type="ARBA" id="ARBA00001946"/>
    </source>
</evidence>
<evidence type="ECO:0000256" key="5">
    <source>
        <dbReference type="ARBA" id="ARBA00022438"/>
    </source>
</evidence>
<dbReference type="PANTHER" id="PTHR34448:SF1">
    <property type="entry name" value="BLL6088 PROTEIN"/>
    <property type="match status" value="1"/>
</dbReference>
<protein>
    <recommendedName>
        <fullName evidence="12">Peptidase M29</fullName>
    </recommendedName>
</protein>
<evidence type="ECO:0000256" key="9">
    <source>
        <dbReference type="ARBA" id="ARBA00023049"/>
    </source>
</evidence>